<dbReference type="OrthoDB" id="1454810at2"/>
<proteinExistence type="predicted"/>
<evidence type="ECO:0000256" key="1">
    <source>
        <dbReference type="SAM" id="SignalP"/>
    </source>
</evidence>
<accession>A0A1H9GWN4</accession>
<feature type="signal peptide" evidence="1">
    <location>
        <begin position="1"/>
        <end position="19"/>
    </location>
</feature>
<evidence type="ECO:0008006" key="4">
    <source>
        <dbReference type="Google" id="ProtNLM"/>
    </source>
</evidence>
<keyword evidence="3" id="KW-1185">Reference proteome</keyword>
<feature type="chain" id="PRO_5011720931" description="NigD-like protein" evidence="1">
    <location>
        <begin position="20"/>
        <end position="263"/>
    </location>
</feature>
<dbReference type="InParanoid" id="A0A1H9GWN4"/>
<dbReference type="AlphaFoldDB" id="A0A1H9GWN4"/>
<name>A0A1H9GWN4_9BACT</name>
<reference evidence="3" key="1">
    <citation type="submission" date="2016-10" db="EMBL/GenBank/DDBJ databases">
        <authorList>
            <person name="Varghese N."/>
            <person name="Submissions S."/>
        </authorList>
    </citation>
    <scope>NUCLEOTIDE SEQUENCE [LARGE SCALE GENOMIC DNA]</scope>
    <source>
        <strain evidence="3">DSM 24740</strain>
    </source>
</reference>
<evidence type="ECO:0000313" key="2">
    <source>
        <dbReference type="EMBL" id="SEQ54489.1"/>
    </source>
</evidence>
<gene>
    <name evidence="2" type="ORF">SAMN05444359_111139</name>
</gene>
<protein>
    <recommendedName>
        <fullName evidence="4">NigD-like protein</fullName>
    </recommendedName>
</protein>
<organism evidence="2 3">
    <name type="scientific">Neolewinella agarilytica</name>
    <dbReference type="NCBI Taxonomy" id="478744"/>
    <lineage>
        <taxon>Bacteria</taxon>
        <taxon>Pseudomonadati</taxon>
        <taxon>Bacteroidota</taxon>
        <taxon>Saprospiria</taxon>
        <taxon>Saprospirales</taxon>
        <taxon>Lewinellaceae</taxon>
        <taxon>Neolewinella</taxon>
    </lineage>
</organism>
<keyword evidence="1" id="KW-0732">Signal</keyword>
<sequence length="263" mass="28964">MKPLYYAITLIFLAFGASACEKPIDSERSNDLIVRDIDFYQSAFLGAHDGMVQIRHDQGGTGRDGMPSETYFMRIVGGESSILNPPSRIVLNEAWGIPLQQDFNVIKDESGIADLFGHTLSLRIEEDGVDSLKSITTPVDLGAIPKVLKSNLSQLPQNQLLERTVSWNIDDTNKNGVFIVVDYSPLINEENIVAVHPERCSDYLQIPDGRESYTFSASDFPCVPANAIVSVTLIRGVAKELVNAAGRDVFLAYSTNSGLFEFQ</sequence>
<dbReference type="EMBL" id="FOFB01000011">
    <property type="protein sequence ID" value="SEQ54489.1"/>
    <property type="molecule type" value="Genomic_DNA"/>
</dbReference>
<evidence type="ECO:0000313" key="3">
    <source>
        <dbReference type="Proteomes" id="UP000199021"/>
    </source>
</evidence>
<dbReference type="Proteomes" id="UP000199021">
    <property type="component" value="Unassembled WGS sequence"/>
</dbReference>
<dbReference type="PROSITE" id="PS51257">
    <property type="entry name" value="PROKAR_LIPOPROTEIN"/>
    <property type="match status" value="1"/>
</dbReference>
<dbReference type="RefSeq" id="WP_090168573.1">
    <property type="nucleotide sequence ID" value="NZ_FOFB01000011.1"/>
</dbReference>